<dbReference type="Proteomes" id="UP000828390">
    <property type="component" value="Unassembled WGS sequence"/>
</dbReference>
<evidence type="ECO:0000313" key="1">
    <source>
        <dbReference type="EMBL" id="KAH3821596.1"/>
    </source>
</evidence>
<gene>
    <name evidence="1" type="ORF">DPMN_123360</name>
</gene>
<dbReference type="AlphaFoldDB" id="A0A9D4GQ73"/>
<sequence length="96" mass="10714">MTKDKFPSLAHLFSFQIFYHGAVTVAIVATPPCSISSEKTSFTPGDFNELDCAYPLFQYYRRTFDSRFFSGIVAKGTKCWSIGVEVEEIAAVFSPP</sequence>
<organism evidence="1 2">
    <name type="scientific">Dreissena polymorpha</name>
    <name type="common">Zebra mussel</name>
    <name type="synonym">Mytilus polymorpha</name>
    <dbReference type="NCBI Taxonomy" id="45954"/>
    <lineage>
        <taxon>Eukaryota</taxon>
        <taxon>Metazoa</taxon>
        <taxon>Spiralia</taxon>
        <taxon>Lophotrochozoa</taxon>
        <taxon>Mollusca</taxon>
        <taxon>Bivalvia</taxon>
        <taxon>Autobranchia</taxon>
        <taxon>Heteroconchia</taxon>
        <taxon>Euheterodonta</taxon>
        <taxon>Imparidentia</taxon>
        <taxon>Neoheterodontei</taxon>
        <taxon>Myida</taxon>
        <taxon>Dreissenoidea</taxon>
        <taxon>Dreissenidae</taxon>
        <taxon>Dreissena</taxon>
    </lineage>
</organism>
<proteinExistence type="predicted"/>
<reference evidence="1" key="2">
    <citation type="submission" date="2020-11" db="EMBL/GenBank/DDBJ databases">
        <authorList>
            <person name="McCartney M.A."/>
            <person name="Auch B."/>
            <person name="Kono T."/>
            <person name="Mallez S."/>
            <person name="Becker A."/>
            <person name="Gohl D.M."/>
            <person name="Silverstein K.A.T."/>
            <person name="Koren S."/>
            <person name="Bechman K.B."/>
            <person name="Herman A."/>
            <person name="Abrahante J.E."/>
            <person name="Garbe J."/>
        </authorList>
    </citation>
    <scope>NUCLEOTIDE SEQUENCE</scope>
    <source>
        <strain evidence="1">Duluth1</strain>
        <tissue evidence="1">Whole animal</tissue>
    </source>
</reference>
<reference evidence="1" key="1">
    <citation type="journal article" date="2019" name="bioRxiv">
        <title>The Genome of the Zebra Mussel, Dreissena polymorpha: A Resource for Invasive Species Research.</title>
        <authorList>
            <person name="McCartney M.A."/>
            <person name="Auch B."/>
            <person name="Kono T."/>
            <person name="Mallez S."/>
            <person name="Zhang Y."/>
            <person name="Obille A."/>
            <person name="Becker A."/>
            <person name="Abrahante J.E."/>
            <person name="Garbe J."/>
            <person name="Badalamenti J.P."/>
            <person name="Herman A."/>
            <person name="Mangelson H."/>
            <person name="Liachko I."/>
            <person name="Sullivan S."/>
            <person name="Sone E.D."/>
            <person name="Koren S."/>
            <person name="Silverstein K.A.T."/>
            <person name="Beckman K.B."/>
            <person name="Gohl D.M."/>
        </authorList>
    </citation>
    <scope>NUCLEOTIDE SEQUENCE</scope>
    <source>
        <strain evidence="1">Duluth1</strain>
        <tissue evidence="1">Whole animal</tissue>
    </source>
</reference>
<keyword evidence="2" id="KW-1185">Reference proteome</keyword>
<name>A0A9D4GQ73_DREPO</name>
<dbReference type="EMBL" id="JAIWYP010000005">
    <property type="protein sequence ID" value="KAH3821596.1"/>
    <property type="molecule type" value="Genomic_DNA"/>
</dbReference>
<protein>
    <submittedName>
        <fullName evidence="1">Uncharacterized protein</fullName>
    </submittedName>
</protein>
<evidence type="ECO:0000313" key="2">
    <source>
        <dbReference type="Proteomes" id="UP000828390"/>
    </source>
</evidence>
<comment type="caution">
    <text evidence="1">The sequence shown here is derived from an EMBL/GenBank/DDBJ whole genome shotgun (WGS) entry which is preliminary data.</text>
</comment>
<accession>A0A9D4GQ73</accession>